<evidence type="ECO:0000313" key="4">
    <source>
        <dbReference type="Proteomes" id="UP000693970"/>
    </source>
</evidence>
<feature type="compositionally biased region" description="Polar residues" evidence="2">
    <location>
        <begin position="191"/>
        <end position="205"/>
    </location>
</feature>
<evidence type="ECO:0000256" key="1">
    <source>
        <dbReference type="SAM" id="Coils"/>
    </source>
</evidence>
<reference evidence="3" key="1">
    <citation type="journal article" date="2021" name="Sci. Rep.">
        <title>Diploid genomic architecture of Nitzschia inconspicua, an elite biomass production diatom.</title>
        <authorList>
            <person name="Oliver A."/>
            <person name="Podell S."/>
            <person name="Pinowska A."/>
            <person name="Traller J.C."/>
            <person name="Smith S.R."/>
            <person name="McClure R."/>
            <person name="Beliaev A."/>
            <person name="Bohutskyi P."/>
            <person name="Hill E.A."/>
            <person name="Rabines A."/>
            <person name="Zheng H."/>
            <person name="Allen L.Z."/>
            <person name="Kuo A."/>
            <person name="Grigoriev I.V."/>
            <person name="Allen A.E."/>
            <person name="Hazlebeck D."/>
            <person name="Allen E.E."/>
        </authorList>
    </citation>
    <scope>NUCLEOTIDE SEQUENCE</scope>
    <source>
        <strain evidence="3">Hildebrandi</strain>
    </source>
</reference>
<dbReference type="OrthoDB" id="206902at2759"/>
<gene>
    <name evidence="3" type="ORF">IV203_026723</name>
</gene>
<feature type="compositionally biased region" description="Polar residues" evidence="2">
    <location>
        <begin position="1"/>
        <end position="20"/>
    </location>
</feature>
<feature type="compositionally biased region" description="Low complexity" evidence="2">
    <location>
        <begin position="445"/>
        <end position="455"/>
    </location>
</feature>
<dbReference type="Proteomes" id="UP000693970">
    <property type="component" value="Unassembled WGS sequence"/>
</dbReference>
<proteinExistence type="predicted"/>
<reference evidence="3" key="2">
    <citation type="submission" date="2021-04" db="EMBL/GenBank/DDBJ databases">
        <authorList>
            <person name="Podell S."/>
        </authorList>
    </citation>
    <scope>NUCLEOTIDE SEQUENCE</scope>
    <source>
        <strain evidence="3">Hildebrandi</strain>
    </source>
</reference>
<name>A0A9K3LKP1_9STRA</name>
<organism evidence="3 4">
    <name type="scientific">Nitzschia inconspicua</name>
    <dbReference type="NCBI Taxonomy" id="303405"/>
    <lineage>
        <taxon>Eukaryota</taxon>
        <taxon>Sar</taxon>
        <taxon>Stramenopiles</taxon>
        <taxon>Ochrophyta</taxon>
        <taxon>Bacillariophyta</taxon>
        <taxon>Bacillariophyceae</taxon>
        <taxon>Bacillariophycidae</taxon>
        <taxon>Bacillariales</taxon>
        <taxon>Bacillariaceae</taxon>
        <taxon>Nitzschia</taxon>
    </lineage>
</organism>
<evidence type="ECO:0000256" key="2">
    <source>
        <dbReference type="SAM" id="MobiDB-lite"/>
    </source>
</evidence>
<dbReference type="PANTHER" id="PTHR35213:SF5">
    <property type="entry name" value="RING-TYPE DOMAIN-CONTAINING PROTEIN"/>
    <property type="match status" value="1"/>
</dbReference>
<feature type="region of interest" description="Disordered" evidence="2">
    <location>
        <begin position="389"/>
        <end position="416"/>
    </location>
</feature>
<feature type="coiled-coil region" evidence="1">
    <location>
        <begin position="284"/>
        <end position="315"/>
    </location>
</feature>
<feature type="compositionally biased region" description="Low complexity" evidence="2">
    <location>
        <begin position="390"/>
        <end position="400"/>
    </location>
</feature>
<sequence length="519" mass="53597">MMSPPNSDESGVGESSSYQHMEQALSKVAADRAMEDSAGDYNRTEPPRSDPKSSSEESGQAATTKPPTDESANHTMSTSYSVEATTAISAMPQTFSLAGNANLASQQITTQNVQPSQEASASALFASASSGSLHSSFGDNSSPIVAGISGGPPRVIQTSLLEMSDGNSVVAAVAAAAVASIAASEEGNASSSQPITIQAAAQSSERSTKSRGGSLRRGKWTAEEEAYVARVIQDFNSGFLNAPAGTTLRSYLSDKLQCDPMRITKKFTGEACIGKRVFHPAVRSAANANAIDKAQAELEALEKRWRRRLEMQQRESAKKAAASVAAANAATRGSSAMVQGVPVAMLGTGAHGSDDSQIQQTAVTQAASWLDRANAILRGTISAHAALNASNQSSTSSSPQPRDESTQSSGDDSLESQMREVQRLIYEGPAIQQTAAAFPNLLIHSSDSSDQGQGSTASVHRPGTDTSAIASGSIAPDLEPADKRLRTSGASATSGAEDAEALIGFLSSVRASAAAGHDL</sequence>
<dbReference type="EMBL" id="JAGRRH010000010">
    <property type="protein sequence ID" value="KAG7363363.1"/>
    <property type="molecule type" value="Genomic_DNA"/>
</dbReference>
<accession>A0A9K3LKP1</accession>
<dbReference type="PANTHER" id="PTHR35213">
    <property type="entry name" value="RING-TYPE DOMAIN-CONTAINING PROTEIN-RELATED"/>
    <property type="match status" value="1"/>
</dbReference>
<protein>
    <submittedName>
        <fullName evidence="3">Uncharacterized protein</fullName>
    </submittedName>
</protein>
<feature type="compositionally biased region" description="Basic and acidic residues" evidence="2">
    <location>
        <begin position="42"/>
        <end position="55"/>
    </location>
</feature>
<feature type="region of interest" description="Disordered" evidence="2">
    <location>
        <begin position="444"/>
        <end position="497"/>
    </location>
</feature>
<keyword evidence="1" id="KW-0175">Coiled coil</keyword>
<feature type="compositionally biased region" description="Polar residues" evidence="2">
    <location>
        <begin position="56"/>
        <end position="66"/>
    </location>
</feature>
<dbReference type="AlphaFoldDB" id="A0A9K3LKP1"/>
<evidence type="ECO:0000313" key="3">
    <source>
        <dbReference type="EMBL" id="KAG7363363.1"/>
    </source>
</evidence>
<keyword evidence="4" id="KW-1185">Reference proteome</keyword>
<comment type="caution">
    <text evidence="3">The sequence shown here is derived from an EMBL/GenBank/DDBJ whole genome shotgun (WGS) entry which is preliminary data.</text>
</comment>
<feature type="region of interest" description="Disordered" evidence="2">
    <location>
        <begin position="1"/>
        <end position="77"/>
    </location>
</feature>
<feature type="region of interest" description="Disordered" evidence="2">
    <location>
        <begin position="191"/>
        <end position="217"/>
    </location>
</feature>